<proteinExistence type="predicted"/>
<keyword evidence="2" id="KW-1185">Reference proteome</keyword>
<sequence>LSDVWSIDDGVCKGGSPPALVSGSVDRRRTGGVVAGGCRSQGFRMLFLTNIARKGGAFSTRRIGACLLYTKCIRVELIHLCRCVAPEKQKGRRTANSF</sequence>
<dbReference type="VEuPathDB" id="ToxoDB:CSUI_002067"/>
<evidence type="ECO:0000313" key="2">
    <source>
        <dbReference type="Proteomes" id="UP000221165"/>
    </source>
</evidence>
<evidence type="ECO:0000313" key="1">
    <source>
        <dbReference type="EMBL" id="PHJ24082.1"/>
    </source>
</evidence>
<accession>A0A2C6LAB0</accession>
<dbReference type="GeneID" id="94425480"/>
<name>A0A2C6LAB0_9APIC</name>
<dbReference type="RefSeq" id="XP_067925756.1">
    <property type="nucleotide sequence ID" value="XM_068062269.1"/>
</dbReference>
<organism evidence="1 2">
    <name type="scientific">Cystoisospora suis</name>
    <dbReference type="NCBI Taxonomy" id="483139"/>
    <lineage>
        <taxon>Eukaryota</taxon>
        <taxon>Sar</taxon>
        <taxon>Alveolata</taxon>
        <taxon>Apicomplexa</taxon>
        <taxon>Conoidasida</taxon>
        <taxon>Coccidia</taxon>
        <taxon>Eucoccidiorida</taxon>
        <taxon>Eimeriorina</taxon>
        <taxon>Sarcocystidae</taxon>
        <taxon>Cystoisospora</taxon>
    </lineage>
</organism>
<dbReference type="Proteomes" id="UP000221165">
    <property type="component" value="Unassembled WGS sequence"/>
</dbReference>
<dbReference type="AlphaFoldDB" id="A0A2C6LAB0"/>
<gene>
    <name evidence="1" type="ORF">CSUI_002067</name>
</gene>
<feature type="non-terminal residue" evidence="1">
    <location>
        <position position="1"/>
    </location>
</feature>
<reference evidence="1 2" key="1">
    <citation type="journal article" date="2017" name="Int. J. Parasitol.">
        <title>The genome of the protozoan parasite Cystoisospora suis and a reverse vaccinology approach to identify vaccine candidates.</title>
        <authorList>
            <person name="Palmieri N."/>
            <person name="Shrestha A."/>
            <person name="Ruttkowski B."/>
            <person name="Beck T."/>
            <person name="Vogl C."/>
            <person name="Tomley F."/>
            <person name="Blake D.P."/>
            <person name="Joachim A."/>
        </authorList>
    </citation>
    <scope>NUCLEOTIDE SEQUENCE [LARGE SCALE GENOMIC DNA]</scope>
    <source>
        <strain evidence="1 2">Wien I</strain>
    </source>
</reference>
<dbReference type="EMBL" id="MIGC01000865">
    <property type="protein sequence ID" value="PHJ24082.1"/>
    <property type="molecule type" value="Genomic_DNA"/>
</dbReference>
<protein>
    <submittedName>
        <fullName evidence="1">Uncharacterized protein</fullName>
    </submittedName>
</protein>
<comment type="caution">
    <text evidence="1">The sequence shown here is derived from an EMBL/GenBank/DDBJ whole genome shotgun (WGS) entry which is preliminary data.</text>
</comment>